<feature type="non-terminal residue" evidence="1">
    <location>
        <position position="69"/>
    </location>
</feature>
<sequence length="69" mass="8045">MTDSVSSWTHPQRKIFHIFYFKREISLKQFDKCILFGFSGEILAQNPSQVSSAIQNSRLPQALFIFFNC</sequence>
<organism evidence="1 2">
    <name type="scientific">Stegodyphus mimosarum</name>
    <name type="common">African social velvet spider</name>
    <dbReference type="NCBI Taxonomy" id="407821"/>
    <lineage>
        <taxon>Eukaryota</taxon>
        <taxon>Metazoa</taxon>
        <taxon>Ecdysozoa</taxon>
        <taxon>Arthropoda</taxon>
        <taxon>Chelicerata</taxon>
        <taxon>Arachnida</taxon>
        <taxon>Araneae</taxon>
        <taxon>Araneomorphae</taxon>
        <taxon>Entelegynae</taxon>
        <taxon>Eresoidea</taxon>
        <taxon>Eresidae</taxon>
        <taxon>Stegodyphus</taxon>
    </lineage>
</organism>
<dbReference type="EMBL" id="KK121565">
    <property type="protein sequence ID" value="KFM80721.1"/>
    <property type="molecule type" value="Genomic_DNA"/>
</dbReference>
<keyword evidence="2" id="KW-1185">Reference proteome</keyword>
<name>A0A087UTN2_STEMI</name>
<proteinExistence type="predicted"/>
<reference evidence="1 2" key="1">
    <citation type="submission" date="2013-11" db="EMBL/GenBank/DDBJ databases">
        <title>Genome sequencing of Stegodyphus mimosarum.</title>
        <authorList>
            <person name="Bechsgaard J."/>
        </authorList>
    </citation>
    <scope>NUCLEOTIDE SEQUENCE [LARGE SCALE GENOMIC DNA]</scope>
</reference>
<gene>
    <name evidence="1" type="ORF">X975_04241</name>
</gene>
<evidence type="ECO:0000313" key="2">
    <source>
        <dbReference type="Proteomes" id="UP000054359"/>
    </source>
</evidence>
<accession>A0A087UTN2</accession>
<dbReference type="AlphaFoldDB" id="A0A087UTN2"/>
<dbReference type="Proteomes" id="UP000054359">
    <property type="component" value="Unassembled WGS sequence"/>
</dbReference>
<evidence type="ECO:0000313" key="1">
    <source>
        <dbReference type="EMBL" id="KFM80721.1"/>
    </source>
</evidence>
<protein>
    <submittedName>
        <fullName evidence="1">Uncharacterized protein</fullName>
    </submittedName>
</protein>